<dbReference type="AlphaFoldDB" id="A0A9Q1C0P7"/>
<proteinExistence type="predicted"/>
<keyword evidence="3" id="KW-1185">Reference proteome</keyword>
<protein>
    <recommendedName>
        <fullName evidence="1">Helix-turn-helix domain-containing protein</fullName>
    </recommendedName>
</protein>
<gene>
    <name evidence="2" type="ORF">HOLleu_17664</name>
</gene>
<evidence type="ECO:0000313" key="3">
    <source>
        <dbReference type="Proteomes" id="UP001152320"/>
    </source>
</evidence>
<dbReference type="InterPro" id="IPR058912">
    <property type="entry name" value="HTH_animal"/>
</dbReference>
<dbReference type="OrthoDB" id="10225422at2759"/>
<evidence type="ECO:0000259" key="1">
    <source>
        <dbReference type="Pfam" id="PF26215"/>
    </source>
</evidence>
<dbReference type="Proteomes" id="UP001152320">
    <property type="component" value="Chromosome 8"/>
</dbReference>
<name>A0A9Q1C0P7_HOLLE</name>
<reference evidence="2" key="1">
    <citation type="submission" date="2021-10" db="EMBL/GenBank/DDBJ databases">
        <title>Tropical sea cucumber genome reveals ecological adaptation and Cuvierian tubules defense mechanism.</title>
        <authorList>
            <person name="Chen T."/>
        </authorList>
    </citation>
    <scope>NUCLEOTIDE SEQUENCE</scope>
    <source>
        <strain evidence="2">Nanhai2018</strain>
        <tissue evidence="2">Muscle</tissue>
    </source>
</reference>
<accession>A0A9Q1C0P7</accession>
<dbReference type="PANTHER" id="PTHR21301:SF10">
    <property type="entry name" value="REVERSE TRANSCRIPTASE DOMAIN-CONTAINING PROTEIN"/>
    <property type="match status" value="1"/>
</dbReference>
<sequence>MLSSFPLKPLHYYRYIDGALESFKTHVSSFHKSIKFTFEVSSTQIAFLEILMTVNSGAISASLYCKPTDKHLLLHFDSTHPANLKKSIVYSQCLRNKRICSDPTDYDRSISSLTGHFLSCGYPMRIMKQGIRKTALINRHDLLSYKNKTPNKRIPLVFEFHPLIPSLTRTLKQSFASLKDDPTLSDLFADPPLLALRQPPNLRRLIAPSKLLTSDEATRGNTCCNKQRCQICRHINTGERVTIPNIKFPLKPPILNCDSCNVVYIFHCNLCKHGLYVGETRTSFRLRFNNHKKVYSRQCYWVPSSTTLQSPRSCP</sequence>
<evidence type="ECO:0000313" key="2">
    <source>
        <dbReference type="EMBL" id="KAJ8036978.1"/>
    </source>
</evidence>
<dbReference type="PANTHER" id="PTHR21301">
    <property type="entry name" value="REVERSE TRANSCRIPTASE"/>
    <property type="match status" value="1"/>
</dbReference>
<dbReference type="EMBL" id="JAIZAY010000008">
    <property type="protein sequence ID" value="KAJ8036978.1"/>
    <property type="molecule type" value="Genomic_DNA"/>
</dbReference>
<dbReference type="Pfam" id="PF26215">
    <property type="entry name" value="HTH_animal"/>
    <property type="match status" value="1"/>
</dbReference>
<comment type="caution">
    <text evidence="2">The sequence shown here is derived from an EMBL/GenBank/DDBJ whole genome shotgun (WGS) entry which is preliminary data.</text>
</comment>
<organism evidence="2 3">
    <name type="scientific">Holothuria leucospilota</name>
    <name type="common">Black long sea cucumber</name>
    <name type="synonym">Mertensiothuria leucospilota</name>
    <dbReference type="NCBI Taxonomy" id="206669"/>
    <lineage>
        <taxon>Eukaryota</taxon>
        <taxon>Metazoa</taxon>
        <taxon>Echinodermata</taxon>
        <taxon>Eleutherozoa</taxon>
        <taxon>Echinozoa</taxon>
        <taxon>Holothuroidea</taxon>
        <taxon>Aspidochirotacea</taxon>
        <taxon>Aspidochirotida</taxon>
        <taxon>Holothuriidae</taxon>
        <taxon>Holothuria</taxon>
    </lineage>
</organism>
<feature type="domain" description="Helix-turn-helix" evidence="1">
    <location>
        <begin position="73"/>
        <end position="131"/>
    </location>
</feature>